<evidence type="ECO:0000313" key="1">
    <source>
        <dbReference type="EMBL" id="ORZ22918.1"/>
    </source>
</evidence>
<dbReference type="Proteomes" id="UP000193648">
    <property type="component" value="Unassembled WGS sequence"/>
</dbReference>
<proteinExistence type="predicted"/>
<evidence type="ECO:0000313" key="2">
    <source>
        <dbReference type="Proteomes" id="UP000193648"/>
    </source>
</evidence>
<name>A0A1Y2GTW2_9FUNG</name>
<comment type="caution">
    <text evidence="1">The sequence shown here is derived from an EMBL/GenBank/DDBJ whole genome shotgun (WGS) entry which is preliminary data.</text>
</comment>
<sequence>MTPRDYKSGAILPTVMPKGIIYLGSLFGPERAEAWSERHQVLERCIVDNFGIRNQYIIDATYSGESYIRSWIKFANRTVSGFLRLHLWAFGGGFVKDALHIIELMSVWVPRGRPDEYSKLDR</sequence>
<dbReference type="AlphaFoldDB" id="A0A1Y2GTW2"/>
<dbReference type="EMBL" id="MCFF01000010">
    <property type="protein sequence ID" value="ORZ22918.1"/>
    <property type="molecule type" value="Genomic_DNA"/>
</dbReference>
<reference evidence="1 2" key="1">
    <citation type="submission" date="2016-07" db="EMBL/GenBank/DDBJ databases">
        <title>Pervasive Adenine N6-methylation of Active Genes in Fungi.</title>
        <authorList>
            <consortium name="DOE Joint Genome Institute"/>
            <person name="Mondo S.J."/>
            <person name="Dannebaum R.O."/>
            <person name="Kuo R.C."/>
            <person name="Labutti K."/>
            <person name="Haridas S."/>
            <person name="Kuo A."/>
            <person name="Salamov A."/>
            <person name="Ahrendt S.R."/>
            <person name="Lipzen A."/>
            <person name="Sullivan W."/>
            <person name="Andreopoulos W.B."/>
            <person name="Clum A."/>
            <person name="Lindquist E."/>
            <person name="Daum C."/>
            <person name="Ramamoorthy G.K."/>
            <person name="Gryganskyi A."/>
            <person name="Culley D."/>
            <person name="Magnuson J.K."/>
            <person name="James T.Y."/>
            <person name="O'Malley M.A."/>
            <person name="Stajich J.E."/>
            <person name="Spatafora J.W."/>
            <person name="Visel A."/>
            <person name="Grigoriev I.V."/>
        </authorList>
    </citation>
    <scope>NUCLEOTIDE SEQUENCE [LARGE SCALE GENOMIC DNA]</scope>
    <source>
        <strain evidence="1 2">NRRL 3116</strain>
    </source>
</reference>
<gene>
    <name evidence="1" type="ORF">BCR41DRAFT_394485</name>
</gene>
<dbReference type="InParanoid" id="A0A1Y2GTW2"/>
<dbReference type="RefSeq" id="XP_021883472.1">
    <property type="nucleotide sequence ID" value="XM_022028648.1"/>
</dbReference>
<dbReference type="GeneID" id="33570491"/>
<organism evidence="1 2">
    <name type="scientific">Lobosporangium transversale</name>
    <dbReference type="NCBI Taxonomy" id="64571"/>
    <lineage>
        <taxon>Eukaryota</taxon>
        <taxon>Fungi</taxon>
        <taxon>Fungi incertae sedis</taxon>
        <taxon>Mucoromycota</taxon>
        <taxon>Mortierellomycotina</taxon>
        <taxon>Mortierellomycetes</taxon>
        <taxon>Mortierellales</taxon>
        <taxon>Mortierellaceae</taxon>
        <taxon>Lobosporangium</taxon>
    </lineage>
</organism>
<accession>A0A1Y2GTW2</accession>
<protein>
    <submittedName>
        <fullName evidence="1">Uncharacterized protein</fullName>
    </submittedName>
</protein>
<keyword evidence="2" id="KW-1185">Reference proteome</keyword>